<protein>
    <submittedName>
        <fullName evidence="2">Uncharacterized protein</fullName>
    </submittedName>
</protein>
<comment type="caution">
    <text evidence="2">The sequence shown here is derived from an EMBL/GenBank/DDBJ whole genome shotgun (WGS) entry which is preliminary data.</text>
</comment>
<feature type="region of interest" description="Disordered" evidence="1">
    <location>
        <begin position="40"/>
        <end position="73"/>
    </location>
</feature>
<organism evidence="2 3">
    <name type="scientific">Cordyceps javanica</name>
    <dbReference type="NCBI Taxonomy" id="43265"/>
    <lineage>
        <taxon>Eukaryota</taxon>
        <taxon>Fungi</taxon>
        <taxon>Dikarya</taxon>
        <taxon>Ascomycota</taxon>
        <taxon>Pezizomycotina</taxon>
        <taxon>Sordariomycetes</taxon>
        <taxon>Hypocreomycetidae</taxon>
        <taxon>Hypocreales</taxon>
        <taxon>Cordycipitaceae</taxon>
        <taxon>Cordyceps</taxon>
    </lineage>
</organism>
<keyword evidence="3" id="KW-1185">Reference proteome</keyword>
<name>A0A545UZL2_9HYPO</name>
<dbReference type="Proteomes" id="UP000315783">
    <property type="component" value="Unassembled WGS sequence"/>
</dbReference>
<dbReference type="EMBL" id="SPUK01000008">
    <property type="protein sequence ID" value="TQV94912.1"/>
    <property type="molecule type" value="Genomic_DNA"/>
</dbReference>
<feature type="compositionally biased region" description="Basic and acidic residues" evidence="1">
    <location>
        <begin position="56"/>
        <end position="65"/>
    </location>
</feature>
<evidence type="ECO:0000256" key="1">
    <source>
        <dbReference type="SAM" id="MobiDB-lite"/>
    </source>
</evidence>
<gene>
    <name evidence="2" type="ORF">IF1G_05899</name>
</gene>
<dbReference type="AlphaFoldDB" id="A0A545UZL2"/>
<evidence type="ECO:0000313" key="2">
    <source>
        <dbReference type="EMBL" id="TQV94912.1"/>
    </source>
</evidence>
<accession>A0A545UZL2</accession>
<sequence>MACSSDLARAVLGRHFGPALGGRSAAAGFRANLDVKRKKDKKKAWPKLQFSPSGDPRQDPCHERSSALPPSSYQADGHRLFLICHLTKELMPSEKGQEEYTVAELRPQPICFLLAHLFWGGDLMGPNFGMPSHATQGPGSRKDASCPRPALELRREMLLLALRVAALFIMAE</sequence>
<proteinExistence type="predicted"/>
<reference evidence="2 3" key="1">
    <citation type="journal article" date="2019" name="Appl. Microbiol. Biotechnol.">
        <title>Genome sequence of Isaria javanica and comparative genome analysis insights into family S53 peptidase evolution in fungal entomopathogens.</title>
        <authorList>
            <person name="Lin R."/>
            <person name="Zhang X."/>
            <person name="Xin B."/>
            <person name="Zou M."/>
            <person name="Gao Y."/>
            <person name="Qin F."/>
            <person name="Hu Q."/>
            <person name="Xie B."/>
            <person name="Cheng X."/>
        </authorList>
    </citation>
    <scope>NUCLEOTIDE SEQUENCE [LARGE SCALE GENOMIC DNA]</scope>
    <source>
        <strain evidence="2 3">IJ1G</strain>
    </source>
</reference>
<evidence type="ECO:0000313" key="3">
    <source>
        <dbReference type="Proteomes" id="UP000315783"/>
    </source>
</evidence>